<evidence type="ECO:0000313" key="2">
    <source>
        <dbReference type="EMBL" id="PQO46380.1"/>
    </source>
</evidence>
<proteinExistence type="predicted"/>
<dbReference type="Proteomes" id="UP000237819">
    <property type="component" value="Unassembled WGS sequence"/>
</dbReference>
<protein>
    <submittedName>
        <fullName evidence="2">Uncharacterized protein</fullName>
    </submittedName>
</protein>
<reference evidence="2 3" key="1">
    <citation type="submission" date="2018-02" db="EMBL/GenBank/DDBJ databases">
        <title>Comparative genomes isolates from brazilian mangrove.</title>
        <authorList>
            <person name="Araujo J.E."/>
            <person name="Taketani R.G."/>
            <person name="Silva M.C.P."/>
            <person name="Loureco M.V."/>
            <person name="Andreote F.D."/>
        </authorList>
    </citation>
    <scope>NUCLEOTIDE SEQUENCE [LARGE SCALE GENOMIC DNA]</scope>
    <source>
        <strain evidence="2 3">Nap-Phe MGV</strain>
    </source>
</reference>
<dbReference type="AlphaFoldDB" id="A0A2S8GPM9"/>
<evidence type="ECO:0000256" key="1">
    <source>
        <dbReference type="SAM" id="Phobius"/>
    </source>
</evidence>
<sequence length="152" mass="17157">MNLEDSPYRSPQLEDSGDPADAVIAPLKWMMGAVLFALLFYVLAYVGMFVLISVDMQQLEIDRPSSDPFWNPIANQIRPWVLILNPLAILLGMIATLLIWKELETWSGVLIMTLLSLIPILSVAVLLYSLWRGAHEIHKIQRANQTKEKATV</sequence>
<gene>
    <name evidence="2" type="ORF">C5Y93_10385</name>
</gene>
<feature type="transmembrane region" description="Helical" evidence="1">
    <location>
        <begin position="29"/>
        <end position="54"/>
    </location>
</feature>
<dbReference type="RefSeq" id="WP_105335351.1">
    <property type="nucleotide sequence ID" value="NZ_PUHZ01000010.1"/>
</dbReference>
<feature type="transmembrane region" description="Helical" evidence="1">
    <location>
        <begin position="80"/>
        <end position="100"/>
    </location>
</feature>
<evidence type="ECO:0000313" key="3">
    <source>
        <dbReference type="Proteomes" id="UP000237819"/>
    </source>
</evidence>
<dbReference type="EMBL" id="PUHZ01000010">
    <property type="protein sequence ID" value="PQO46380.1"/>
    <property type="molecule type" value="Genomic_DNA"/>
</dbReference>
<keyword evidence="1" id="KW-0472">Membrane</keyword>
<feature type="transmembrane region" description="Helical" evidence="1">
    <location>
        <begin position="106"/>
        <end position="131"/>
    </location>
</feature>
<comment type="caution">
    <text evidence="2">The sequence shown here is derived from an EMBL/GenBank/DDBJ whole genome shotgun (WGS) entry which is preliminary data.</text>
</comment>
<name>A0A2S8GPM9_9BACT</name>
<keyword evidence="1" id="KW-1133">Transmembrane helix</keyword>
<organism evidence="2 3">
    <name type="scientific">Blastopirellula marina</name>
    <dbReference type="NCBI Taxonomy" id="124"/>
    <lineage>
        <taxon>Bacteria</taxon>
        <taxon>Pseudomonadati</taxon>
        <taxon>Planctomycetota</taxon>
        <taxon>Planctomycetia</taxon>
        <taxon>Pirellulales</taxon>
        <taxon>Pirellulaceae</taxon>
        <taxon>Blastopirellula</taxon>
    </lineage>
</organism>
<accession>A0A2S8GPM9</accession>
<keyword evidence="1" id="KW-0812">Transmembrane</keyword>